<dbReference type="AlphaFoldDB" id="A0A543IZG7"/>
<dbReference type="Pfam" id="PF01522">
    <property type="entry name" value="Polysacc_deac_1"/>
    <property type="match status" value="1"/>
</dbReference>
<evidence type="ECO:0000256" key="3">
    <source>
        <dbReference type="SAM" id="Phobius"/>
    </source>
</evidence>
<evidence type="ECO:0000313" key="6">
    <source>
        <dbReference type="Proteomes" id="UP000319213"/>
    </source>
</evidence>
<accession>A0A543IZG7</accession>
<dbReference type="InterPro" id="IPR002509">
    <property type="entry name" value="NODB_dom"/>
</dbReference>
<dbReference type="InterPro" id="IPR011330">
    <property type="entry name" value="Glyco_hydro/deAcase_b/a-brl"/>
</dbReference>
<feature type="transmembrane region" description="Helical" evidence="3">
    <location>
        <begin position="12"/>
        <end position="31"/>
    </location>
</feature>
<organism evidence="5 6">
    <name type="scientific">Thermopolyspora flexuosa</name>
    <dbReference type="NCBI Taxonomy" id="103836"/>
    <lineage>
        <taxon>Bacteria</taxon>
        <taxon>Bacillati</taxon>
        <taxon>Actinomycetota</taxon>
        <taxon>Actinomycetes</taxon>
        <taxon>Streptosporangiales</taxon>
        <taxon>Streptosporangiaceae</taxon>
        <taxon>Thermopolyspora</taxon>
    </lineage>
</organism>
<dbReference type="RefSeq" id="WP_229788293.1">
    <property type="nucleotide sequence ID" value="NZ_BMPV01000001.1"/>
</dbReference>
<name>A0A543IZG7_9ACTN</name>
<sequence length="375" mass="41114">MRSSASPSRGVAIANVLVMIIASLVLLPGGGDETRTEATGRGRARPADVRGGAGEPGAEATGPADAPPRKRFTATVESARKAKANELGLVPVLMYHRIVKKRTSSLDRTPKQLRKELERLARAGYVPVTAAEYASGRIDIPAGAHPVVLTFDDGTPGHFALDASGRPHPDTAVGVLLDVARRHPGFRPVATFWVNRDPFGLKDPEAQAKAVGWLVRNGFEVANHTYGHADLRRLSRRKIAKEIVRQERLLRRLGAPPSATFALPYGNLPGRKNRRAAHRGSWDGTRYDFSGVFLAGAEPAPSPHSKDFRPQQIPRIQANGKGGECRRWCSAYWLEWLDRHPSKRYTSDGDPDHVSIPKRLQGNIAQKRTKRILAY</sequence>
<dbReference type="PANTHER" id="PTHR34216">
    <property type="match status" value="1"/>
</dbReference>
<dbReference type="PROSITE" id="PS51677">
    <property type="entry name" value="NODB"/>
    <property type="match status" value="1"/>
</dbReference>
<feature type="compositionally biased region" description="Basic and acidic residues" evidence="2">
    <location>
        <begin position="32"/>
        <end position="48"/>
    </location>
</feature>
<feature type="domain" description="NodB homology" evidence="4">
    <location>
        <begin position="145"/>
        <end position="375"/>
    </location>
</feature>
<dbReference type="SUPFAM" id="SSF88713">
    <property type="entry name" value="Glycoside hydrolase/deacetylase"/>
    <property type="match status" value="1"/>
</dbReference>
<dbReference type="GO" id="GO:0016810">
    <property type="term" value="F:hydrolase activity, acting on carbon-nitrogen (but not peptide) bonds"/>
    <property type="evidence" value="ECO:0007669"/>
    <property type="project" value="InterPro"/>
</dbReference>
<dbReference type="InterPro" id="IPR051398">
    <property type="entry name" value="Polysacch_Deacetylase"/>
</dbReference>
<keyword evidence="6" id="KW-1185">Reference proteome</keyword>
<evidence type="ECO:0000256" key="2">
    <source>
        <dbReference type="SAM" id="MobiDB-lite"/>
    </source>
</evidence>
<keyword evidence="3" id="KW-1133">Transmembrane helix</keyword>
<dbReference type="PANTHER" id="PTHR34216:SF11">
    <property type="entry name" value="CHITOOLIGOSACCHARIDE DEACETYLASE"/>
    <property type="match status" value="1"/>
</dbReference>
<evidence type="ECO:0000256" key="1">
    <source>
        <dbReference type="ARBA" id="ARBA00022729"/>
    </source>
</evidence>
<evidence type="ECO:0000313" key="5">
    <source>
        <dbReference type="EMBL" id="TQM75958.1"/>
    </source>
</evidence>
<feature type="region of interest" description="Disordered" evidence="2">
    <location>
        <begin position="31"/>
        <end position="69"/>
    </location>
</feature>
<dbReference type="EMBL" id="VFPQ01000001">
    <property type="protein sequence ID" value="TQM75958.1"/>
    <property type="molecule type" value="Genomic_DNA"/>
</dbReference>
<comment type="caution">
    <text evidence="5">The sequence shown here is derived from an EMBL/GenBank/DDBJ whole genome shotgun (WGS) entry which is preliminary data.</text>
</comment>
<reference evidence="5 6" key="1">
    <citation type="submission" date="2019-06" db="EMBL/GenBank/DDBJ databases">
        <title>Sequencing the genomes of 1000 actinobacteria strains.</title>
        <authorList>
            <person name="Klenk H.-P."/>
        </authorList>
    </citation>
    <scope>NUCLEOTIDE SEQUENCE [LARGE SCALE GENOMIC DNA]</scope>
    <source>
        <strain evidence="5 6">DSM 43186</strain>
    </source>
</reference>
<dbReference type="Proteomes" id="UP000319213">
    <property type="component" value="Unassembled WGS sequence"/>
</dbReference>
<evidence type="ECO:0000259" key="4">
    <source>
        <dbReference type="PROSITE" id="PS51677"/>
    </source>
</evidence>
<dbReference type="Gene3D" id="3.20.20.370">
    <property type="entry name" value="Glycoside hydrolase/deacetylase"/>
    <property type="match status" value="1"/>
</dbReference>
<protein>
    <submittedName>
        <fullName evidence="5">Peptidoglycan/xylan/chitin deacetylase (PgdA/CDA1 family)</fullName>
    </submittedName>
</protein>
<keyword evidence="3" id="KW-0812">Transmembrane</keyword>
<keyword evidence="1" id="KW-0732">Signal</keyword>
<gene>
    <name evidence="5" type="ORF">FHX40_2681</name>
</gene>
<dbReference type="GO" id="GO:0005975">
    <property type="term" value="P:carbohydrate metabolic process"/>
    <property type="evidence" value="ECO:0007669"/>
    <property type="project" value="InterPro"/>
</dbReference>
<proteinExistence type="predicted"/>
<keyword evidence="3" id="KW-0472">Membrane</keyword>